<feature type="region of interest" description="Disordered" evidence="9">
    <location>
        <begin position="358"/>
        <end position="393"/>
    </location>
</feature>
<name>A0A8C4WXK5_EPTBU</name>
<evidence type="ECO:0000259" key="10">
    <source>
        <dbReference type="PROSITE" id="PS50105"/>
    </source>
</evidence>
<protein>
    <recommendedName>
        <fullName evidence="14">Polyhomeotic-like protein 3</fullName>
    </recommendedName>
</protein>
<feature type="region of interest" description="Disordered" evidence="9">
    <location>
        <begin position="37"/>
        <end position="135"/>
    </location>
</feature>
<evidence type="ECO:0000256" key="3">
    <source>
        <dbReference type="ARBA" id="ARBA00022723"/>
    </source>
</evidence>
<dbReference type="AlphaFoldDB" id="A0A8C4WXK5"/>
<dbReference type="GO" id="GO:0035102">
    <property type="term" value="C:PRC1 complex"/>
    <property type="evidence" value="ECO:0007669"/>
    <property type="project" value="TreeGrafter"/>
</dbReference>
<dbReference type="Gene3D" id="1.10.150.50">
    <property type="entry name" value="Transcription Factor, Ets-1"/>
    <property type="match status" value="1"/>
</dbReference>
<keyword evidence="13" id="KW-1185">Reference proteome</keyword>
<dbReference type="PROSITE" id="PS50105">
    <property type="entry name" value="SAM_DOMAIN"/>
    <property type="match status" value="1"/>
</dbReference>
<evidence type="ECO:0000259" key="11">
    <source>
        <dbReference type="PROSITE" id="PS51024"/>
    </source>
</evidence>
<dbReference type="GO" id="GO:0045892">
    <property type="term" value="P:negative regulation of DNA-templated transcription"/>
    <property type="evidence" value="ECO:0007669"/>
    <property type="project" value="TreeGrafter"/>
</dbReference>
<accession>A0A8C4WXK5</accession>
<dbReference type="SMART" id="SM00454">
    <property type="entry name" value="SAM"/>
    <property type="match status" value="1"/>
</dbReference>
<feature type="compositionally biased region" description="Low complexity" evidence="9">
    <location>
        <begin position="376"/>
        <end position="389"/>
    </location>
</feature>
<feature type="region of interest" description="Disordered" evidence="9">
    <location>
        <begin position="645"/>
        <end position="709"/>
    </location>
</feature>
<dbReference type="InterPro" id="IPR050548">
    <property type="entry name" value="PcG_chromatin_remod_factors"/>
</dbReference>
<evidence type="ECO:0000256" key="8">
    <source>
        <dbReference type="PROSITE-ProRule" id="PRU00367"/>
    </source>
</evidence>
<feature type="compositionally biased region" description="Pro residues" evidence="9">
    <location>
        <begin position="364"/>
        <end position="375"/>
    </location>
</feature>
<dbReference type="GO" id="GO:0042393">
    <property type="term" value="F:histone binding"/>
    <property type="evidence" value="ECO:0007669"/>
    <property type="project" value="TreeGrafter"/>
</dbReference>
<keyword evidence="3" id="KW-0479">Metal-binding</keyword>
<evidence type="ECO:0000256" key="1">
    <source>
        <dbReference type="ARBA" id="ARBA00004123"/>
    </source>
</evidence>
<dbReference type="CDD" id="cd09577">
    <property type="entry name" value="SAM_Ph1_2_3"/>
    <property type="match status" value="1"/>
</dbReference>
<evidence type="ECO:0000256" key="5">
    <source>
        <dbReference type="ARBA" id="ARBA00022833"/>
    </source>
</evidence>
<feature type="compositionally biased region" description="Polar residues" evidence="9">
    <location>
        <begin position="242"/>
        <end position="258"/>
    </location>
</feature>
<dbReference type="OMA" id="PRINYQE"/>
<feature type="domain" description="SAM" evidence="10">
    <location>
        <begin position="714"/>
        <end position="778"/>
    </location>
</feature>
<keyword evidence="5" id="KW-0862">Zinc</keyword>
<dbReference type="GO" id="GO:0003677">
    <property type="term" value="F:DNA binding"/>
    <property type="evidence" value="ECO:0007669"/>
    <property type="project" value="UniProtKB-KW"/>
</dbReference>
<keyword evidence="2" id="KW-0217">Developmental protein</keyword>
<feature type="compositionally biased region" description="Basic and acidic residues" evidence="9">
    <location>
        <begin position="666"/>
        <end position="678"/>
    </location>
</feature>
<dbReference type="Pfam" id="PF00536">
    <property type="entry name" value="SAM_1"/>
    <property type="match status" value="1"/>
</dbReference>
<dbReference type="PANTHER" id="PTHR12247">
    <property type="entry name" value="POLYCOMB GROUP PROTEIN"/>
    <property type="match status" value="1"/>
</dbReference>
<reference evidence="12" key="2">
    <citation type="submission" date="2025-09" db="UniProtKB">
        <authorList>
            <consortium name="Ensembl"/>
        </authorList>
    </citation>
    <scope>IDENTIFICATION</scope>
</reference>
<dbReference type="PANTHER" id="PTHR12247:SF138">
    <property type="entry name" value="POLYHOMEOTIC DISTAL, ISOFORM A-RELATED"/>
    <property type="match status" value="1"/>
</dbReference>
<sequence>MLIFAPPAAVATLPEVTMATTGSTSSQQVQNLALRGTTGPVTQSVPLRPSSQPRSPGTARPPPHPISPKGVHGTEESWRRGEGGSPPDARTASSPRTPTSAAISGAVSASQQQSPPSLTLPTIQSKPHIGPSVAPQTHTLPAILARSPSHTYPHGLSRSPTQQHAPSGAQHLYSSSTGQLQPAVTICSAPGRSTLHLPTPSQPKPQIMPLALVQPNQASPNLPSPKSPPPFSLPSGAPLTPASYQSPSELGSPSMTMQASRPSSTSAARMRTSRVTGDGISMACGTELQPPRLQPQQHLGVDIAAGYIRPPPQTVAMNLQVQSSTQSVAGMAAKVEVQTAAPEQEVGIAKNHLAGCALERRSPPGTPTPPPPPLSPVEQSESPSSPAKAKAPRINYQEAADVMETEAVPTVIESGGTAPSGGAWGLRGGSGAEASRPPQAVVKPQILTHVIEGFVIQEGAVPFPCGRPSTVGKVQGAVAPGVTQGVGSQGTGAMGVVQGSGGRPLPGHPDSSDTDMEELVRTGTQQNEMAEQADMLQCELCGKMDYAFCFGGSKRFCSMACAKRYNVSCTKRVGLFKPDHSRHGWRGQRLGRRGRRRGARHSIVRDLSLSEKIQATTASLSIDASNPSEPANFCSPVLGTLPGLLQPPSSPTSCPSGLGAMTTRRRQSERERESRELRQLGPAEGGGERGVVASGGERGSSGSAITPASPPSCWSVDQVWEFIRSLPGCQEVAEDFRAQEIDGQALLLLKEDHLMSAMSLKLGPALKICARINSLKEC</sequence>
<dbReference type="PROSITE" id="PS51024">
    <property type="entry name" value="ZF_FCS"/>
    <property type="match status" value="1"/>
</dbReference>
<evidence type="ECO:0000256" key="9">
    <source>
        <dbReference type="SAM" id="MobiDB-lite"/>
    </source>
</evidence>
<dbReference type="Pfam" id="PF16616">
    <property type="entry name" value="PHC2_SAM_assoc"/>
    <property type="match status" value="1"/>
</dbReference>
<organism evidence="12 13">
    <name type="scientific">Eptatretus burgeri</name>
    <name type="common">Inshore hagfish</name>
    <dbReference type="NCBI Taxonomy" id="7764"/>
    <lineage>
        <taxon>Eukaryota</taxon>
        <taxon>Metazoa</taxon>
        <taxon>Chordata</taxon>
        <taxon>Craniata</taxon>
        <taxon>Vertebrata</taxon>
        <taxon>Cyclostomata</taxon>
        <taxon>Myxini</taxon>
        <taxon>Myxiniformes</taxon>
        <taxon>Myxinidae</taxon>
        <taxon>Eptatretinae</taxon>
        <taxon>Eptatretus</taxon>
    </lineage>
</organism>
<evidence type="ECO:0000313" key="12">
    <source>
        <dbReference type="Ensembl" id="ENSEBUP00000018197.1"/>
    </source>
</evidence>
<dbReference type="GO" id="GO:0008270">
    <property type="term" value="F:zinc ion binding"/>
    <property type="evidence" value="ECO:0007669"/>
    <property type="project" value="UniProtKB-KW"/>
</dbReference>
<feature type="domain" description="FCS-type" evidence="11">
    <location>
        <begin position="529"/>
        <end position="563"/>
    </location>
</feature>
<keyword evidence="6" id="KW-0238">DNA-binding</keyword>
<feature type="compositionally biased region" description="Low complexity" evidence="9">
    <location>
        <begin position="690"/>
        <end position="704"/>
    </location>
</feature>
<evidence type="ECO:0000256" key="2">
    <source>
        <dbReference type="ARBA" id="ARBA00022473"/>
    </source>
</evidence>
<feature type="region of interest" description="Disordered" evidence="9">
    <location>
        <begin position="147"/>
        <end position="177"/>
    </location>
</feature>
<keyword evidence="7" id="KW-0539">Nucleus</keyword>
<dbReference type="InterPro" id="IPR012313">
    <property type="entry name" value="Znf_FCS"/>
</dbReference>
<dbReference type="InterPro" id="IPR013761">
    <property type="entry name" value="SAM/pointed_sf"/>
</dbReference>
<feature type="compositionally biased region" description="Polar residues" evidence="9">
    <location>
        <begin position="39"/>
        <end position="55"/>
    </location>
</feature>
<dbReference type="SUPFAM" id="SSF47769">
    <property type="entry name" value="SAM/Pointed domain"/>
    <property type="match status" value="1"/>
</dbReference>
<dbReference type="Gene3D" id="3.30.60.160">
    <property type="match status" value="1"/>
</dbReference>
<feature type="compositionally biased region" description="Low complexity" evidence="9">
    <location>
        <begin position="100"/>
        <end position="117"/>
    </location>
</feature>
<keyword evidence="4 8" id="KW-0863">Zinc-finger</keyword>
<evidence type="ECO:0000256" key="7">
    <source>
        <dbReference type="ARBA" id="ARBA00023242"/>
    </source>
</evidence>
<dbReference type="Pfam" id="PF21319">
    <property type="entry name" value="zf-FCS_1"/>
    <property type="match status" value="1"/>
</dbReference>
<dbReference type="InterPro" id="IPR001660">
    <property type="entry name" value="SAM"/>
</dbReference>
<evidence type="ECO:0000256" key="6">
    <source>
        <dbReference type="ARBA" id="ARBA00023125"/>
    </source>
</evidence>
<comment type="subcellular location">
    <subcellularLocation>
        <location evidence="1">Nucleus</location>
    </subcellularLocation>
</comment>
<dbReference type="Proteomes" id="UP000694388">
    <property type="component" value="Unplaced"/>
</dbReference>
<feature type="compositionally biased region" description="Low complexity" evidence="9">
    <location>
        <begin position="259"/>
        <end position="270"/>
    </location>
</feature>
<proteinExistence type="predicted"/>
<dbReference type="GeneTree" id="ENSGT00940000154964"/>
<dbReference type="Ensembl" id="ENSEBUT00000018772.1">
    <property type="protein sequence ID" value="ENSEBUP00000018197.1"/>
    <property type="gene ID" value="ENSEBUG00000011365.1"/>
</dbReference>
<feature type="region of interest" description="Disordered" evidence="9">
    <location>
        <begin position="215"/>
        <end position="270"/>
    </location>
</feature>
<evidence type="ECO:0000256" key="4">
    <source>
        <dbReference type="ARBA" id="ARBA00022771"/>
    </source>
</evidence>
<dbReference type="GO" id="GO:0003682">
    <property type="term" value="F:chromatin binding"/>
    <property type="evidence" value="ECO:0007669"/>
    <property type="project" value="TreeGrafter"/>
</dbReference>
<evidence type="ECO:0008006" key="14">
    <source>
        <dbReference type="Google" id="ProtNLM"/>
    </source>
</evidence>
<evidence type="ECO:0000313" key="13">
    <source>
        <dbReference type="Proteomes" id="UP000694388"/>
    </source>
</evidence>
<dbReference type="FunFam" id="1.10.150.50:FF:000011">
    <property type="entry name" value="Polyhomeotic-like protein 2 isoform 1"/>
    <property type="match status" value="1"/>
</dbReference>
<reference evidence="12" key="1">
    <citation type="submission" date="2025-08" db="UniProtKB">
        <authorList>
            <consortium name="Ensembl"/>
        </authorList>
    </citation>
    <scope>IDENTIFICATION</scope>
</reference>
<feature type="compositionally biased region" description="Basic and acidic residues" evidence="9">
    <location>
        <begin position="72"/>
        <end position="82"/>
    </location>
</feature>
<dbReference type="InterPro" id="IPR038603">
    <property type="entry name" value="Znf_FCS_sf"/>
</dbReference>
<feature type="compositionally biased region" description="Pro residues" evidence="9">
    <location>
        <begin position="222"/>
        <end position="232"/>
    </location>
</feature>